<feature type="compositionally biased region" description="Pro residues" evidence="1">
    <location>
        <begin position="642"/>
        <end position="668"/>
    </location>
</feature>
<comment type="caution">
    <text evidence="3">The sequence shown here is derived from an EMBL/GenBank/DDBJ whole genome shotgun (WGS) entry which is preliminary data.</text>
</comment>
<name>A0ABD1J5L3_9TELE</name>
<sequence length="856" mass="95270">MLFTIHSRGKTSLTTDLNLWWDPPQPRPTFAQPPASPAAFFACRLFLWMPVRIWGVRPACAQPGCNRPFTKAGLYKTIRRVLDIDGWYLMATEYLESRQCQRKVAGWSQEVMDQLKPGHRCQFPALLTYQLSCDRRVISMLRERTRGNSATQLYKKLCEVHSETWMRRSTHYLSVMEPFLTSGVVRACTPPPSMPPVPQPGWLLMVYGHDILSRLEDVKARVIFGKVLKMDSTKKVTRNLAGAAAGTAAWVMNVGNEHGQVLMSVLTPGEGAVLLPMAAGIVRWYRDAGVEPPQLLHVDRDCCSSFGGSRAAAMFAEWEGLVVRLDIWHLMRWFTSGVTTQSHQLYKPFLQQLSSAIFTWYEEDAARLLDAKKRTLMAQGMSFPSDAGVWRHVSRKEMALHCRRRTRGAAETERLIGDLLEIFGGDWGRDTMGIPLLDRSRAEQKRHLRCIQDPPGVELYTETGRLTKGGISLPVYRCARGSTSLESFHLHLNLFIPGDSASDHHFQGFLLEGLARWNEDRAASMAEGGRNLLRSYSGPLQHSLDQLSQRVLGESLVKDYTRPREYTGELYSQTGRVLQDISLDPDVPDAEGNVPLSPPTEEGLHIAQEEVDDLTVPPPGGLQRAPPQRDPRSGQPTDEAPVPKPPRPTTPEPAPHLPGRSSPPPQPAPENYRGPDDQPGYLAVVKLAMALVGLRSEAALSERRVEELIELYEALSPYDRARVHYPPRHRDRPAQGRFKAAKWAHTSIAGVESLKRVYGSRRTRWDSILLHYRHIRDLVLGHQRLMARAPPAAAAAAGPTAAAAVVAAGTSAVAATGPAMAVERPPAVEVVYRLIRPQVAAAASPGLRHHFRSDKT</sequence>
<dbReference type="AlphaFoldDB" id="A0ABD1J5L3"/>
<evidence type="ECO:0000259" key="2">
    <source>
        <dbReference type="Pfam" id="PF20499"/>
    </source>
</evidence>
<feature type="domain" description="DUF6729" evidence="2">
    <location>
        <begin position="2"/>
        <end position="212"/>
    </location>
</feature>
<evidence type="ECO:0000256" key="1">
    <source>
        <dbReference type="SAM" id="MobiDB-lite"/>
    </source>
</evidence>
<protein>
    <recommendedName>
        <fullName evidence="2">DUF6729 domain-containing protein</fullName>
    </recommendedName>
</protein>
<keyword evidence="4" id="KW-1185">Reference proteome</keyword>
<accession>A0ABD1J5L3</accession>
<dbReference type="Pfam" id="PF20499">
    <property type="entry name" value="DUF6729"/>
    <property type="match status" value="1"/>
</dbReference>
<dbReference type="PANTHER" id="PTHR24401:SF29">
    <property type="entry name" value="SI:CH211-243P7.3-RELATED"/>
    <property type="match status" value="1"/>
</dbReference>
<dbReference type="EMBL" id="JBHFQA010000019">
    <property type="protein sequence ID" value="KAL2082466.1"/>
    <property type="molecule type" value="Genomic_DNA"/>
</dbReference>
<dbReference type="Proteomes" id="UP001591681">
    <property type="component" value="Unassembled WGS sequence"/>
</dbReference>
<dbReference type="PANTHER" id="PTHR24401">
    <property type="entry name" value="SI:CH211-243P7.3-RELATED"/>
    <property type="match status" value="1"/>
</dbReference>
<gene>
    <name evidence="3" type="ORF">ACEWY4_022284</name>
</gene>
<evidence type="ECO:0000313" key="4">
    <source>
        <dbReference type="Proteomes" id="UP001591681"/>
    </source>
</evidence>
<proteinExistence type="predicted"/>
<feature type="region of interest" description="Disordered" evidence="1">
    <location>
        <begin position="582"/>
        <end position="601"/>
    </location>
</feature>
<organism evidence="3 4">
    <name type="scientific">Coilia grayii</name>
    <name type="common">Gray's grenadier anchovy</name>
    <dbReference type="NCBI Taxonomy" id="363190"/>
    <lineage>
        <taxon>Eukaryota</taxon>
        <taxon>Metazoa</taxon>
        <taxon>Chordata</taxon>
        <taxon>Craniata</taxon>
        <taxon>Vertebrata</taxon>
        <taxon>Euteleostomi</taxon>
        <taxon>Actinopterygii</taxon>
        <taxon>Neopterygii</taxon>
        <taxon>Teleostei</taxon>
        <taxon>Clupei</taxon>
        <taxon>Clupeiformes</taxon>
        <taxon>Clupeoidei</taxon>
        <taxon>Engraulidae</taxon>
        <taxon>Coilinae</taxon>
        <taxon>Coilia</taxon>
    </lineage>
</organism>
<dbReference type="InterPro" id="IPR046616">
    <property type="entry name" value="DUF6729"/>
</dbReference>
<feature type="region of interest" description="Disordered" evidence="1">
    <location>
        <begin position="613"/>
        <end position="677"/>
    </location>
</feature>
<reference evidence="3 4" key="1">
    <citation type="submission" date="2024-09" db="EMBL/GenBank/DDBJ databases">
        <title>A chromosome-level genome assembly of Gray's grenadier anchovy, Coilia grayii.</title>
        <authorList>
            <person name="Fu Z."/>
        </authorList>
    </citation>
    <scope>NUCLEOTIDE SEQUENCE [LARGE SCALE GENOMIC DNA]</scope>
    <source>
        <strain evidence="3">G4</strain>
        <tissue evidence="3">Muscle</tissue>
    </source>
</reference>
<evidence type="ECO:0000313" key="3">
    <source>
        <dbReference type="EMBL" id="KAL2082466.1"/>
    </source>
</evidence>